<evidence type="ECO:0000313" key="3">
    <source>
        <dbReference type="EMBL" id="PUB19173.1"/>
    </source>
</evidence>
<keyword evidence="4" id="KW-1185">Reference proteome</keyword>
<sequence>MSIGIKNAPPLIAHLAQILAFFLFSSLSAQAEIIPPDTRECIPFQRSLILSNGASGTEEVLAGIAQSLDRTLSLQPDAYSMGADAQAACDAVIAQLKGPLSARPPLAETLSGVRVLAVVARGATPRIDVYAHVPALVDWAGDPFVSITAFVGDETSSRALPDALALSFERAAAFSAAMRAFLDGDRERAAALRPVPDQLGAVARAWAQAIPIGTETRGFLSTKEFPIFDTLPSISGENQIALFLAVARGTTSAEQAIRLSIPANDVRCNDGEATHRSELHWARFVSGFWRTIERTADRNLVPLADESWLETLPTVYGNGRTCFDAMIFSMLDRFAYGWDTDKAFATLRIIARERFARSDLGDTRAQLATEMMSATIAAASFQRIQTITQVSRNAIGRSGQCHQPLQREIPVTAAFTPFDVTTGSPLAPILALARQVRAAEQMPMDEDDLGQVMIVPAGKWLGASPDTLSLMLGEARGFSDAFAFKMLQHFGDDPGDDDVFQLLRQLRMLDNATFAKEMDQLRANLARLEIQSELALQMLLSEAINLFVSTPDAARNRVAYARLLELHPQLGDDTYLQTLFDASDETAIRVAVIDVLTLAFTGKPLPSQRNPWLEFAEDESSLPISAIPALGASDGLGVWITAASASLFALTENDQSDTLPDTLAVYGLVAADALYQAWINEGEDPKPFRLTPVTRRIHAALNTNDISKLFAPAGDLSKALEESDLEELAEISATIWTDYIRPYAELGVAAKWGDADAPALIDDVERLFLLARALQDPNHTGGIDVASEVLKRLEEDTGWPPQLRGLPARMALAALRAERSGQAALADDDRQAIRAEFEKLVPRDARQNLLDAGFIIVVLAALPVDVLLNASAHGGVAQMPEDIWRDILVNLVQEYDYHQLLKEGVFQEVTDILLALDAAPDIQQSEDVSDIMQVVSTLLDLDRLAQDQQPSSEAIALATMFTEGLNVDATLDAPLAERQAWSRDALGTIAEISATCPELASSLHPLRLTLTLLAGDPVDITSERDALRSLIEDGDNFKSVRVKVLVDLIGVRGTFLLSNSPMVWPLNGPTGELTIHFSATASGTKNLWNMSSNLGLVPNPARSSPAFAMALDLAHAADEAGDIVALDAILGMIETLAVGGRPYPASAQDPDPALPGIWTGEILRFGIKKGPQFPLWPHVSSVADPDLRLLRIAKVAEENGLIAMAWRLAGLALGTTLETPPGEEPDPDDPPEQVDPYYTMRQEIRDAFRAQDPNEGFHVARSLAAGRARLPARLAYAALCEKDETGCDAASFFVGGSPDIDEWPQPTTACETAARRTFTPALQGTADVRPCMHGLLRYDYEVHPNAPQMDVFAMAERIGQAGYSPLLLVRYPQNLQVLTEAVLRGAAPDKLSGMLGEVATVATSLGESDAAITMVYYSLFAAIANPETAELDELQRASAFQLKSITKDEKLATFFDRLANGAAIDADDRAYVAGFLEKIAP</sequence>
<accession>A0A2T6KRI7</accession>
<gene>
    <name evidence="3" type="ORF">C8N45_101766</name>
</gene>
<organism evidence="3 4">
    <name type="scientific">Yoonia sediminilitoris</name>
    <dbReference type="NCBI Taxonomy" id="1286148"/>
    <lineage>
        <taxon>Bacteria</taxon>
        <taxon>Pseudomonadati</taxon>
        <taxon>Pseudomonadota</taxon>
        <taxon>Alphaproteobacteria</taxon>
        <taxon>Rhodobacterales</taxon>
        <taxon>Paracoccaceae</taxon>
        <taxon>Yoonia</taxon>
    </lineage>
</organism>
<dbReference type="RefSeq" id="WP_108384834.1">
    <property type="nucleotide sequence ID" value="NZ_QBUD01000001.1"/>
</dbReference>
<proteinExistence type="predicted"/>
<name>A0A2T6KRI7_9RHOB</name>
<keyword evidence="2" id="KW-0732">Signal</keyword>
<feature type="coiled-coil region" evidence="1">
    <location>
        <begin position="511"/>
        <end position="538"/>
    </location>
</feature>
<protein>
    <submittedName>
        <fullName evidence="3">Uncharacterized protein</fullName>
    </submittedName>
</protein>
<evidence type="ECO:0000256" key="1">
    <source>
        <dbReference type="SAM" id="Coils"/>
    </source>
</evidence>
<dbReference type="EMBL" id="QBUD01000001">
    <property type="protein sequence ID" value="PUB19173.1"/>
    <property type="molecule type" value="Genomic_DNA"/>
</dbReference>
<comment type="caution">
    <text evidence="3">The sequence shown here is derived from an EMBL/GenBank/DDBJ whole genome shotgun (WGS) entry which is preliminary data.</text>
</comment>
<feature type="chain" id="PRO_5015506379" evidence="2">
    <location>
        <begin position="32"/>
        <end position="1481"/>
    </location>
</feature>
<keyword evidence="1" id="KW-0175">Coiled coil</keyword>
<dbReference type="Proteomes" id="UP000244523">
    <property type="component" value="Unassembled WGS sequence"/>
</dbReference>
<feature type="signal peptide" evidence="2">
    <location>
        <begin position="1"/>
        <end position="31"/>
    </location>
</feature>
<evidence type="ECO:0000256" key="2">
    <source>
        <dbReference type="SAM" id="SignalP"/>
    </source>
</evidence>
<evidence type="ECO:0000313" key="4">
    <source>
        <dbReference type="Proteomes" id="UP000244523"/>
    </source>
</evidence>
<reference evidence="3 4" key="1">
    <citation type="submission" date="2018-04" db="EMBL/GenBank/DDBJ databases">
        <title>Genomic Encyclopedia of Archaeal and Bacterial Type Strains, Phase II (KMG-II): from individual species to whole genera.</title>
        <authorList>
            <person name="Goeker M."/>
        </authorList>
    </citation>
    <scope>NUCLEOTIDE SEQUENCE [LARGE SCALE GENOMIC DNA]</scope>
    <source>
        <strain evidence="3 4">DSM 29955</strain>
    </source>
</reference>